<dbReference type="GO" id="GO:0004674">
    <property type="term" value="F:protein serine/threonine kinase activity"/>
    <property type="evidence" value="ECO:0007669"/>
    <property type="project" value="UniProtKB-KW"/>
</dbReference>
<dbReference type="OMA" id="QACEMAS"/>
<reference evidence="10 11" key="1">
    <citation type="journal article" date="2018" name="Cell">
        <title>The Chara Genome: Secondary Complexity and Implications for Plant Terrestrialization.</title>
        <authorList>
            <person name="Nishiyama T."/>
            <person name="Sakayama H."/>
            <person name="Vries J.D."/>
            <person name="Buschmann H."/>
            <person name="Saint-Marcoux D."/>
            <person name="Ullrich K.K."/>
            <person name="Haas F.B."/>
            <person name="Vanderstraeten L."/>
            <person name="Becker D."/>
            <person name="Lang D."/>
            <person name="Vosolsobe S."/>
            <person name="Rombauts S."/>
            <person name="Wilhelmsson P.K.I."/>
            <person name="Janitza P."/>
            <person name="Kern R."/>
            <person name="Heyl A."/>
            <person name="Rumpler F."/>
            <person name="Villalobos L.I.A.C."/>
            <person name="Clay J.M."/>
            <person name="Skokan R."/>
            <person name="Toyoda A."/>
            <person name="Suzuki Y."/>
            <person name="Kagoshima H."/>
            <person name="Schijlen E."/>
            <person name="Tajeshwar N."/>
            <person name="Catarino B."/>
            <person name="Hetherington A.J."/>
            <person name="Saltykova A."/>
            <person name="Bonnot C."/>
            <person name="Breuninger H."/>
            <person name="Symeonidi A."/>
            <person name="Radhakrishnan G.V."/>
            <person name="Van Nieuwerburgh F."/>
            <person name="Deforce D."/>
            <person name="Chang C."/>
            <person name="Karol K.G."/>
            <person name="Hedrich R."/>
            <person name="Ulvskov P."/>
            <person name="Glockner G."/>
            <person name="Delwiche C.F."/>
            <person name="Petrasek J."/>
            <person name="Van de Peer Y."/>
            <person name="Friml J."/>
            <person name="Beilby M."/>
            <person name="Dolan L."/>
            <person name="Kohara Y."/>
            <person name="Sugano S."/>
            <person name="Fujiyama A."/>
            <person name="Delaux P.-M."/>
            <person name="Quint M."/>
            <person name="TheiBen G."/>
            <person name="Hagemann M."/>
            <person name="Harholt J."/>
            <person name="Dunand C."/>
            <person name="Zachgo S."/>
            <person name="Langdale J."/>
            <person name="Maumus F."/>
            <person name="Straeten D.V.D."/>
            <person name="Gould S.B."/>
            <person name="Rensing S.A."/>
        </authorList>
    </citation>
    <scope>NUCLEOTIDE SEQUENCE [LARGE SCALE GENOMIC DNA]</scope>
    <source>
        <strain evidence="10 11">S276</strain>
    </source>
</reference>
<dbReference type="Gene3D" id="3.30.200.20">
    <property type="entry name" value="Phosphorylase Kinase, domain 1"/>
    <property type="match status" value="1"/>
</dbReference>
<name>A0A388L1Y2_CHABU</name>
<evidence type="ECO:0000313" key="10">
    <source>
        <dbReference type="EMBL" id="GBG76232.1"/>
    </source>
</evidence>
<keyword evidence="4" id="KW-0418">Kinase</keyword>
<evidence type="ECO:0000259" key="9">
    <source>
        <dbReference type="PROSITE" id="PS50011"/>
    </source>
</evidence>
<dbReference type="FunFam" id="1.10.510.10:FF:000146">
    <property type="entry name" value="LRR receptor-like serine/threonine-protein kinase IOS1"/>
    <property type="match status" value="1"/>
</dbReference>
<evidence type="ECO:0000256" key="2">
    <source>
        <dbReference type="ARBA" id="ARBA00022679"/>
    </source>
</evidence>
<dbReference type="PROSITE" id="PS50011">
    <property type="entry name" value="PROTEIN_KINASE_DOM"/>
    <property type="match status" value="1"/>
</dbReference>
<evidence type="ECO:0000256" key="7">
    <source>
        <dbReference type="RuleBase" id="RU000304"/>
    </source>
</evidence>
<evidence type="ECO:0000313" key="11">
    <source>
        <dbReference type="Proteomes" id="UP000265515"/>
    </source>
</evidence>
<evidence type="ECO:0000256" key="5">
    <source>
        <dbReference type="ARBA" id="ARBA00022840"/>
    </source>
</evidence>
<proteinExistence type="inferred from homology"/>
<dbReference type="Pfam" id="PF07714">
    <property type="entry name" value="PK_Tyr_Ser-Thr"/>
    <property type="match status" value="1"/>
</dbReference>
<dbReference type="InterPro" id="IPR000719">
    <property type="entry name" value="Prot_kinase_dom"/>
</dbReference>
<dbReference type="InterPro" id="IPR011009">
    <property type="entry name" value="Kinase-like_dom_sf"/>
</dbReference>
<evidence type="ECO:0000256" key="6">
    <source>
        <dbReference type="PROSITE-ProRule" id="PRU10141"/>
    </source>
</evidence>
<organism evidence="10 11">
    <name type="scientific">Chara braunii</name>
    <name type="common">Braun's stonewort</name>
    <dbReference type="NCBI Taxonomy" id="69332"/>
    <lineage>
        <taxon>Eukaryota</taxon>
        <taxon>Viridiplantae</taxon>
        <taxon>Streptophyta</taxon>
        <taxon>Charophyceae</taxon>
        <taxon>Charales</taxon>
        <taxon>Characeae</taxon>
        <taxon>Chara</taxon>
    </lineage>
</organism>
<keyword evidence="3 6" id="KW-0547">Nucleotide-binding</keyword>
<dbReference type="STRING" id="69332.A0A388L1Y2"/>
<dbReference type="Proteomes" id="UP000265515">
    <property type="component" value="Unassembled WGS sequence"/>
</dbReference>
<feature type="binding site" evidence="6">
    <location>
        <position position="123"/>
    </location>
    <ligand>
        <name>ATP</name>
        <dbReference type="ChEBI" id="CHEBI:30616"/>
    </ligand>
</feature>
<accession>A0A388L1Y2</accession>
<keyword evidence="5 6" id="KW-0067">ATP-binding</keyword>
<dbReference type="InterPro" id="IPR008271">
    <property type="entry name" value="Ser/Thr_kinase_AS"/>
</dbReference>
<dbReference type="PANTHER" id="PTHR47989:SF62">
    <property type="entry name" value="OS05G0423500 PROTEIN"/>
    <property type="match status" value="1"/>
</dbReference>
<keyword evidence="1 7" id="KW-0723">Serine/threonine-protein kinase</keyword>
<dbReference type="InterPro" id="IPR017441">
    <property type="entry name" value="Protein_kinase_ATP_BS"/>
</dbReference>
<evidence type="ECO:0000256" key="4">
    <source>
        <dbReference type="ARBA" id="ARBA00022777"/>
    </source>
</evidence>
<evidence type="ECO:0000256" key="3">
    <source>
        <dbReference type="ARBA" id="ARBA00022741"/>
    </source>
</evidence>
<comment type="similarity">
    <text evidence="7">Belongs to the protein kinase superfamily.</text>
</comment>
<evidence type="ECO:0000256" key="1">
    <source>
        <dbReference type="ARBA" id="ARBA00022527"/>
    </source>
</evidence>
<dbReference type="AlphaFoldDB" id="A0A388L1Y2"/>
<dbReference type="PROSITE" id="PS00108">
    <property type="entry name" value="PROTEIN_KINASE_ST"/>
    <property type="match status" value="1"/>
</dbReference>
<dbReference type="SMART" id="SM00220">
    <property type="entry name" value="S_TKc"/>
    <property type="match status" value="1"/>
</dbReference>
<dbReference type="OrthoDB" id="1909384at2759"/>
<evidence type="ECO:0000256" key="8">
    <source>
        <dbReference type="SAM" id="MobiDB-lite"/>
    </source>
</evidence>
<dbReference type="CDD" id="cd14066">
    <property type="entry name" value="STKc_IRAK"/>
    <property type="match status" value="1"/>
</dbReference>
<dbReference type="GO" id="GO:0005524">
    <property type="term" value="F:ATP binding"/>
    <property type="evidence" value="ECO:0007669"/>
    <property type="project" value="UniProtKB-UniRule"/>
</dbReference>
<dbReference type="EMBL" id="BFEA01000240">
    <property type="protein sequence ID" value="GBG76232.1"/>
    <property type="molecule type" value="Genomic_DNA"/>
</dbReference>
<dbReference type="Gene3D" id="1.10.510.10">
    <property type="entry name" value="Transferase(Phosphotransferase) domain 1"/>
    <property type="match status" value="1"/>
</dbReference>
<gene>
    <name evidence="10" type="ORF">CBR_g21980</name>
</gene>
<feature type="region of interest" description="Disordered" evidence="8">
    <location>
        <begin position="370"/>
        <end position="408"/>
    </location>
</feature>
<sequence>MLCSLEMMATLRGCLPCCGSMMETQDQMGQGKKVSDVPSISAGGDSITGGTGGFGKTMSNSIPDGSMPDTSSLGSNLTRFTEEDIRKATRNLSVKIGEGGFGIVYKGMIKASPTTRTYVAVKKLSNRSRQGIPELIKELEVLPRLHHKHLVRLIGYCNEESCQALVYEYINNGNLHDHLHGKRSPLPWIQRLSIAMDVAHAIDYLHVHVVPSVIHRDIKAGNILLDDRFHAKLSDFGLSKLLSEDEQFTHVTTDVRGTAGYLDPEYYQSHRLTDKSDIHSFGVVLLELISGRKPVEFTGKSHFNLVKWARSELSKGNMQEVLDSRIPDGSYNLNAVWKLADIAMMCCEPISANRPRIGQVVRSIQAAKDEQMRTPIVQEVPDDPSSDDDDHGGLTVQWDNIDDEPQAR</sequence>
<dbReference type="PANTHER" id="PTHR47989">
    <property type="entry name" value="OS01G0750732 PROTEIN"/>
    <property type="match status" value="1"/>
</dbReference>
<dbReference type="SUPFAM" id="SSF56112">
    <property type="entry name" value="Protein kinase-like (PK-like)"/>
    <property type="match status" value="1"/>
</dbReference>
<dbReference type="PROSITE" id="PS00107">
    <property type="entry name" value="PROTEIN_KINASE_ATP"/>
    <property type="match status" value="1"/>
</dbReference>
<protein>
    <recommendedName>
        <fullName evidence="9">Protein kinase domain-containing protein</fullName>
    </recommendedName>
</protein>
<keyword evidence="11" id="KW-1185">Reference proteome</keyword>
<dbReference type="InterPro" id="IPR001245">
    <property type="entry name" value="Ser-Thr/Tyr_kinase_cat_dom"/>
</dbReference>
<feature type="compositionally biased region" description="Acidic residues" evidence="8">
    <location>
        <begin position="380"/>
        <end position="390"/>
    </location>
</feature>
<keyword evidence="2" id="KW-0808">Transferase</keyword>
<comment type="caution">
    <text evidence="10">The sequence shown here is derived from an EMBL/GenBank/DDBJ whole genome shotgun (WGS) entry which is preliminary data.</text>
</comment>
<feature type="domain" description="Protein kinase" evidence="9">
    <location>
        <begin position="90"/>
        <end position="377"/>
    </location>
</feature>
<dbReference type="Gramene" id="GBG76232">
    <property type="protein sequence ID" value="GBG76232"/>
    <property type="gene ID" value="CBR_g21980"/>
</dbReference>